<reference evidence="1 2" key="1">
    <citation type="journal article" date="2017" name="Syst. Appl. Microbiol.">
        <title>Pseudomonas caspiana sp. nov., a citrus pathogen in the Pseudomonas syringae phylogenetic group.</title>
        <authorList>
            <person name="Busquets A."/>
            <person name="Gomila M."/>
            <person name="Beiki F."/>
            <person name="Mulet M."/>
            <person name="Rahimian H."/>
            <person name="Garcia-Valdes E."/>
            <person name="Lalucat J."/>
        </authorList>
    </citation>
    <scope>NUCLEOTIDE SEQUENCE [LARGE SCALE GENOMIC DNA]</scope>
    <source>
        <strain evidence="1 2">FBF102</strain>
    </source>
</reference>
<organism evidence="1 2">
    <name type="scientific">Pseudomonas caspiana</name>
    <dbReference type="NCBI Taxonomy" id="1451454"/>
    <lineage>
        <taxon>Bacteria</taxon>
        <taxon>Pseudomonadati</taxon>
        <taxon>Pseudomonadota</taxon>
        <taxon>Gammaproteobacteria</taxon>
        <taxon>Pseudomonadales</taxon>
        <taxon>Pseudomonadaceae</taxon>
        <taxon>Pseudomonas</taxon>
    </lineage>
</organism>
<dbReference type="InterPro" id="IPR014056">
    <property type="entry name" value="TypeIITA-like_toxin_pred"/>
</dbReference>
<name>A0A1Y3P7H4_9PSED</name>
<comment type="caution">
    <text evidence="1">The sequence shown here is derived from an EMBL/GenBank/DDBJ whole genome shotgun (WGS) entry which is preliminary data.</text>
</comment>
<proteinExistence type="predicted"/>
<dbReference type="PANTHER" id="PTHR41791:SF1">
    <property type="entry name" value="SSL7039 PROTEIN"/>
    <property type="match status" value="1"/>
</dbReference>
<evidence type="ECO:0000313" key="2">
    <source>
        <dbReference type="Proteomes" id="UP000195440"/>
    </source>
</evidence>
<dbReference type="RefSeq" id="WP_087265366.1">
    <property type="nucleotide sequence ID" value="NZ_JBJGBV010000017.1"/>
</dbReference>
<keyword evidence="2" id="KW-1185">Reference proteome</keyword>
<protein>
    <submittedName>
        <fullName evidence="1">Addiction module antitoxin RelB</fullName>
    </submittedName>
</protein>
<accession>A0A1Y3P7H4</accession>
<gene>
    <name evidence="1" type="ORF">AUC60_06960</name>
</gene>
<dbReference type="AlphaFoldDB" id="A0A1Y3P7H4"/>
<dbReference type="OrthoDB" id="9800258at2"/>
<sequence>MYPKDYTPKTHYSLVVTPEFDNWLARLKDPKARARITARLISVELGNLGDTQTVGERVSEMRIHTGPGYRIYFSRQGETVYLLLCGGDKSSQRRDIKLAKQILGTIERDQLP</sequence>
<dbReference type="Proteomes" id="UP000195440">
    <property type="component" value="Unassembled WGS sequence"/>
</dbReference>
<dbReference type="EMBL" id="LOHF01000004">
    <property type="protein sequence ID" value="OUM74481.1"/>
    <property type="molecule type" value="Genomic_DNA"/>
</dbReference>
<evidence type="ECO:0000313" key="1">
    <source>
        <dbReference type="EMBL" id="OUM74481.1"/>
    </source>
</evidence>
<dbReference type="NCBIfam" id="TIGR02683">
    <property type="entry name" value="upstrm_HI1419"/>
    <property type="match status" value="1"/>
</dbReference>
<dbReference type="PANTHER" id="PTHR41791">
    <property type="entry name" value="SSL7039 PROTEIN"/>
    <property type="match status" value="1"/>
</dbReference>
<dbReference type="PIRSF" id="PIRSF028744">
    <property type="entry name" value="Addict_mod_HI1419"/>
    <property type="match status" value="1"/>
</dbReference>